<proteinExistence type="predicted"/>
<gene>
    <name evidence="2" type="ORF">E6Q80_02440</name>
</gene>
<dbReference type="NCBIfam" id="TIGR01409">
    <property type="entry name" value="TAT_signal_seq"/>
    <property type="match status" value="1"/>
</dbReference>
<dbReference type="RefSeq" id="WP_276656738.1">
    <property type="nucleotide sequence ID" value="NZ_SSFD01000034.1"/>
</dbReference>
<keyword evidence="1" id="KW-0732">Signal</keyword>
<organism evidence="2 3">
    <name type="scientific">Thauera aminoaromatica</name>
    <dbReference type="NCBI Taxonomy" id="164330"/>
    <lineage>
        <taxon>Bacteria</taxon>
        <taxon>Pseudomonadati</taxon>
        <taxon>Pseudomonadota</taxon>
        <taxon>Betaproteobacteria</taxon>
        <taxon>Rhodocyclales</taxon>
        <taxon>Zoogloeaceae</taxon>
        <taxon>Thauera</taxon>
    </lineage>
</organism>
<accession>A0A5C7T901</accession>
<dbReference type="InterPro" id="IPR006311">
    <property type="entry name" value="TAT_signal"/>
</dbReference>
<dbReference type="Proteomes" id="UP000321192">
    <property type="component" value="Unassembled WGS sequence"/>
</dbReference>
<dbReference type="AlphaFoldDB" id="A0A5C7T901"/>
<name>A0A5C7T901_THASP</name>
<dbReference type="InterPro" id="IPR019546">
    <property type="entry name" value="TAT_signal_bac_arc"/>
</dbReference>
<dbReference type="PROSITE" id="PS51318">
    <property type="entry name" value="TAT"/>
    <property type="match status" value="1"/>
</dbReference>
<dbReference type="PIRSF" id="PIRSF036704">
    <property type="entry name" value="UCP036704"/>
    <property type="match status" value="1"/>
</dbReference>
<feature type="chain" id="PRO_5022962739" evidence="1">
    <location>
        <begin position="36"/>
        <end position="68"/>
    </location>
</feature>
<dbReference type="EMBL" id="SSFD01000034">
    <property type="protein sequence ID" value="TXH91515.1"/>
    <property type="molecule type" value="Genomic_DNA"/>
</dbReference>
<evidence type="ECO:0000313" key="2">
    <source>
        <dbReference type="EMBL" id="TXH91515.1"/>
    </source>
</evidence>
<comment type="caution">
    <text evidence="2">The sequence shown here is derived from an EMBL/GenBank/DDBJ whole genome shotgun (WGS) entry which is preliminary data.</text>
</comment>
<reference evidence="2 3" key="1">
    <citation type="submission" date="2018-09" db="EMBL/GenBank/DDBJ databases">
        <title>Metagenome Assembled Genomes from an Advanced Water Purification Facility.</title>
        <authorList>
            <person name="Stamps B.W."/>
            <person name="Spear J.R."/>
        </authorList>
    </citation>
    <scope>NUCLEOTIDE SEQUENCE [LARGE SCALE GENOMIC DNA]</scope>
    <source>
        <strain evidence="2">Bin_27_1</strain>
    </source>
</reference>
<evidence type="ECO:0000256" key="1">
    <source>
        <dbReference type="SAM" id="SignalP"/>
    </source>
</evidence>
<dbReference type="InterPro" id="IPR014177">
    <property type="entry name" value="Formate_DH_TAT-contain"/>
</dbReference>
<protein>
    <submittedName>
        <fullName evidence="2">Twin-arginine translocation signal domain-containing protein</fullName>
    </submittedName>
</protein>
<sequence>MKDENIKLSRRNFLAAIGAGSAAGAATLAATAAQASPVTAKVVEEARREVADQGVSEHMRNYYRTTRI</sequence>
<evidence type="ECO:0000313" key="3">
    <source>
        <dbReference type="Proteomes" id="UP000321192"/>
    </source>
</evidence>
<feature type="signal peptide" evidence="1">
    <location>
        <begin position="1"/>
        <end position="35"/>
    </location>
</feature>